<dbReference type="EMBL" id="SNXJ01000002">
    <property type="protein sequence ID" value="TDP29735.1"/>
    <property type="molecule type" value="Genomic_DNA"/>
</dbReference>
<reference evidence="12 14" key="2">
    <citation type="submission" date="2019-03" db="EMBL/GenBank/DDBJ databases">
        <title>Genomic Encyclopedia of Type Strains, Phase IV (KMG-IV): sequencing the most valuable type-strain genomes for metagenomic binning, comparative biology and taxonomic classification.</title>
        <authorList>
            <person name="Goeker M."/>
        </authorList>
    </citation>
    <scope>NUCLEOTIDE SEQUENCE [LARGE SCALE GENOMIC DNA]</scope>
    <source>
        <strain evidence="12 14">DSM 17481</strain>
    </source>
</reference>
<keyword evidence="3 8" id="KW-0132">Cell division</keyword>
<dbReference type="GO" id="GO:0005886">
    <property type="term" value="C:plasma membrane"/>
    <property type="evidence" value="ECO:0007669"/>
    <property type="project" value="UniProtKB-SubCell"/>
</dbReference>
<organism evidence="11 13">
    <name type="scientific">Avibacterium gallinarum</name>
    <name type="common">Pasteurella gallinarum</name>
    <dbReference type="NCBI Taxonomy" id="755"/>
    <lineage>
        <taxon>Bacteria</taxon>
        <taxon>Pseudomonadati</taxon>
        <taxon>Pseudomonadota</taxon>
        <taxon>Gammaproteobacteria</taxon>
        <taxon>Pasteurellales</taxon>
        <taxon>Pasteurellaceae</taxon>
        <taxon>Avibacterium</taxon>
    </lineage>
</organism>
<evidence type="ECO:0000256" key="2">
    <source>
        <dbReference type="ARBA" id="ARBA00022519"/>
    </source>
</evidence>
<comment type="function">
    <text evidence="8 9">Essential cell division protein that stabilizes the FtsZ protofilaments by cross-linking them and that serves as a cytoplasmic membrane anchor for the Z ring. Also required for the recruitment to the septal ring of downstream cell division proteins.</text>
</comment>
<dbReference type="PANTHER" id="PTHR38685:SF1">
    <property type="entry name" value="CELL DIVISION PROTEIN ZIPA"/>
    <property type="match status" value="1"/>
</dbReference>
<dbReference type="GO" id="GO:0043093">
    <property type="term" value="P:FtsZ-dependent cytokinesis"/>
    <property type="evidence" value="ECO:0007669"/>
    <property type="project" value="UniProtKB-UniRule"/>
</dbReference>
<keyword evidence="6 8" id="KW-0472">Membrane</keyword>
<evidence type="ECO:0000256" key="1">
    <source>
        <dbReference type="ARBA" id="ARBA00022475"/>
    </source>
</evidence>
<reference evidence="11 13" key="1">
    <citation type="submission" date="2018-06" db="EMBL/GenBank/DDBJ databases">
        <authorList>
            <consortium name="Pathogen Informatics"/>
            <person name="Doyle S."/>
        </authorList>
    </citation>
    <scope>NUCLEOTIDE SEQUENCE [LARGE SCALE GENOMIC DNA]</scope>
    <source>
        <strain evidence="11 13">NCTC11188</strain>
    </source>
</reference>
<dbReference type="SUPFAM" id="SSF64383">
    <property type="entry name" value="Cell-division protein ZipA, C-terminal domain"/>
    <property type="match status" value="1"/>
</dbReference>
<proteinExistence type="inferred from homology"/>
<comment type="subcellular location">
    <subcellularLocation>
        <location evidence="8">Cell inner membrane</location>
        <topology evidence="8">Single-pass type I membrane protein</topology>
    </subcellularLocation>
    <text evidence="8">Localizes to the Z ring in an FtsZ-dependent manner.</text>
</comment>
<dbReference type="RefSeq" id="WP_103853957.1">
    <property type="nucleotide sequence ID" value="NZ_PQVJ01000019.1"/>
</dbReference>
<dbReference type="Proteomes" id="UP000255113">
    <property type="component" value="Unassembled WGS sequence"/>
</dbReference>
<evidence type="ECO:0000256" key="4">
    <source>
        <dbReference type="ARBA" id="ARBA00022692"/>
    </source>
</evidence>
<keyword evidence="4 8" id="KW-0812">Transmembrane</keyword>
<dbReference type="Gene3D" id="3.30.1400.10">
    <property type="entry name" value="ZipA, C-terminal FtsZ-binding domain"/>
    <property type="match status" value="1"/>
</dbReference>
<dbReference type="GO" id="GO:0032153">
    <property type="term" value="C:cell division site"/>
    <property type="evidence" value="ECO:0007669"/>
    <property type="project" value="UniProtKB-UniRule"/>
</dbReference>
<evidence type="ECO:0000256" key="3">
    <source>
        <dbReference type="ARBA" id="ARBA00022618"/>
    </source>
</evidence>
<dbReference type="AlphaFoldDB" id="A0A379B006"/>
<keyword evidence="7 8" id="KW-0131">Cell cycle</keyword>
<evidence type="ECO:0000256" key="7">
    <source>
        <dbReference type="ARBA" id="ARBA00023306"/>
    </source>
</evidence>
<dbReference type="SMART" id="SM00771">
    <property type="entry name" value="ZipA_C"/>
    <property type="match status" value="1"/>
</dbReference>
<keyword evidence="14" id="KW-1185">Reference proteome</keyword>
<sequence length="333" mass="37214">MDLNTILIILGVIALIALVVHGIWSNRREKSQIFENGKTFSKDYRVRQPQENLDQQVQNENATQAVPESLQPAQQHLDFGTEQHTFSTPSTTQREEPQNVEQAVNQIKISLPNEPEPIQANVEPVANYQTPQNLATATISEIEATINADEGIHAEHKLSEVLASAPETQIQIERERPTVEFEEVAENTPAQQAEEQQTSQAQDFLMLYVVSPENRDFNGADLARVLDDLGFIFGHQQIYHRHLDLSVASPVLFSAANIQQPGTFDPNNMVDFYTVGIALFMQLPSHGNDLVNLRMMIRAAKTLAEELGGFVLTDQQEIFDDNAEKAYLAKVSA</sequence>
<name>A0A379B006_AVIGA</name>
<evidence type="ECO:0000256" key="6">
    <source>
        <dbReference type="ARBA" id="ARBA00023136"/>
    </source>
</evidence>
<dbReference type="PANTHER" id="PTHR38685">
    <property type="entry name" value="CELL DIVISION PROTEIN ZIPA"/>
    <property type="match status" value="1"/>
</dbReference>
<gene>
    <name evidence="8 11" type="primary">zipA</name>
    <name evidence="12" type="ORF">EV689_102264</name>
    <name evidence="11" type="ORF">NCTC11188_02303</name>
</gene>
<comment type="similarity">
    <text evidence="8 9">Belongs to the ZipA family.</text>
</comment>
<evidence type="ECO:0000313" key="12">
    <source>
        <dbReference type="EMBL" id="TDP29735.1"/>
    </source>
</evidence>
<keyword evidence="1 8" id="KW-1003">Cell membrane</keyword>
<feature type="domain" description="ZipA C-terminal FtsZ-binding" evidence="10">
    <location>
        <begin position="201"/>
        <end position="331"/>
    </location>
</feature>
<keyword evidence="5 8" id="KW-1133">Transmembrane helix</keyword>
<comment type="subunit">
    <text evidence="8">Interacts with FtsZ via their C-terminal domains.</text>
</comment>
<dbReference type="Pfam" id="PF04354">
    <property type="entry name" value="ZipA_C"/>
    <property type="match status" value="1"/>
</dbReference>
<dbReference type="GO" id="GO:0000917">
    <property type="term" value="P:division septum assembly"/>
    <property type="evidence" value="ECO:0007669"/>
    <property type="project" value="TreeGrafter"/>
</dbReference>
<evidence type="ECO:0000313" key="13">
    <source>
        <dbReference type="Proteomes" id="UP000255113"/>
    </source>
</evidence>
<feature type="transmembrane region" description="Helical" evidence="8">
    <location>
        <begin position="6"/>
        <end position="24"/>
    </location>
</feature>
<evidence type="ECO:0000256" key="9">
    <source>
        <dbReference type="RuleBase" id="RU003612"/>
    </source>
</evidence>
<dbReference type="EMBL" id="UGSQ01000003">
    <property type="protein sequence ID" value="SUB28528.1"/>
    <property type="molecule type" value="Genomic_DNA"/>
</dbReference>
<dbReference type="NCBIfam" id="TIGR02205">
    <property type="entry name" value="septum_zipA"/>
    <property type="match status" value="1"/>
</dbReference>
<dbReference type="Proteomes" id="UP000294683">
    <property type="component" value="Unassembled WGS sequence"/>
</dbReference>
<evidence type="ECO:0000256" key="8">
    <source>
        <dbReference type="HAMAP-Rule" id="MF_00509"/>
    </source>
</evidence>
<dbReference type="HAMAP" id="MF_00509">
    <property type="entry name" value="ZipA"/>
    <property type="match status" value="1"/>
</dbReference>
<accession>A0A379B006</accession>
<evidence type="ECO:0000313" key="14">
    <source>
        <dbReference type="Proteomes" id="UP000294683"/>
    </source>
</evidence>
<evidence type="ECO:0000259" key="10">
    <source>
        <dbReference type="SMART" id="SM00771"/>
    </source>
</evidence>
<evidence type="ECO:0000313" key="11">
    <source>
        <dbReference type="EMBL" id="SUB28528.1"/>
    </source>
</evidence>
<dbReference type="InterPro" id="IPR007449">
    <property type="entry name" value="ZipA_FtsZ-bd_C"/>
</dbReference>
<dbReference type="InterPro" id="IPR011919">
    <property type="entry name" value="Cell_div_ZipA"/>
</dbReference>
<keyword evidence="2 8" id="KW-0997">Cell inner membrane</keyword>
<dbReference type="InterPro" id="IPR036765">
    <property type="entry name" value="ZipA_FtsZ-bd_C_sf"/>
</dbReference>
<evidence type="ECO:0000256" key="5">
    <source>
        <dbReference type="ARBA" id="ARBA00022989"/>
    </source>
</evidence>
<protein>
    <recommendedName>
        <fullName evidence="8 9">Cell division protein ZipA</fullName>
    </recommendedName>
</protein>